<evidence type="ECO:0000313" key="2">
    <source>
        <dbReference type="EMBL" id="MBM9478112.1"/>
    </source>
</evidence>
<dbReference type="InterPro" id="IPR028973">
    <property type="entry name" value="PhnB-like"/>
</dbReference>
<sequence length="140" mass="14887">MPTNLNPYLSFRDNAAEAMEFYQSVFGGDLTMSKFGDYPMGMDPAENEKVMHAQLVAPGGMILMGADTPASMEHSAAGGNVSCSLSGTDVDELRGYWTGLTAGGTETVPFEKAPWGDWFGMCVDRFGVSWLVNGGGTPEA</sequence>
<dbReference type="PANTHER" id="PTHR33990:SF1">
    <property type="entry name" value="PROTEIN YJDN"/>
    <property type="match status" value="1"/>
</dbReference>
<dbReference type="AlphaFoldDB" id="A0A939C7F3"/>
<accession>A0A939C7F3</accession>
<reference evidence="2" key="1">
    <citation type="submission" date="2021-01" db="EMBL/GenBank/DDBJ databases">
        <title>KCTC 19127 draft genome.</title>
        <authorList>
            <person name="An D."/>
        </authorList>
    </citation>
    <scope>NUCLEOTIDE SEQUENCE</scope>
    <source>
        <strain evidence="2">KCTC 19127</strain>
    </source>
</reference>
<dbReference type="EMBL" id="JAERWL010000015">
    <property type="protein sequence ID" value="MBM9478112.1"/>
    <property type="molecule type" value="Genomic_DNA"/>
</dbReference>
<feature type="domain" description="PhnB-like" evidence="1">
    <location>
        <begin position="5"/>
        <end position="132"/>
    </location>
</feature>
<dbReference type="SUPFAM" id="SSF54593">
    <property type="entry name" value="Glyoxalase/Bleomycin resistance protein/Dihydroxybiphenyl dioxygenase"/>
    <property type="match status" value="1"/>
</dbReference>
<protein>
    <submittedName>
        <fullName evidence="2">VOC family protein</fullName>
    </submittedName>
</protein>
<dbReference type="Proteomes" id="UP000663801">
    <property type="component" value="Unassembled WGS sequence"/>
</dbReference>
<proteinExistence type="predicted"/>
<dbReference type="InterPro" id="IPR029068">
    <property type="entry name" value="Glyas_Bleomycin-R_OHBP_Dase"/>
</dbReference>
<evidence type="ECO:0000259" key="1">
    <source>
        <dbReference type="Pfam" id="PF06983"/>
    </source>
</evidence>
<dbReference type="RefSeq" id="WP_205258234.1">
    <property type="nucleotide sequence ID" value="NZ_BAAAPV010000002.1"/>
</dbReference>
<keyword evidence="3" id="KW-1185">Reference proteome</keyword>
<organism evidence="2 3">
    <name type="scientific">Nakamurella flavida</name>
    <dbReference type="NCBI Taxonomy" id="363630"/>
    <lineage>
        <taxon>Bacteria</taxon>
        <taxon>Bacillati</taxon>
        <taxon>Actinomycetota</taxon>
        <taxon>Actinomycetes</taxon>
        <taxon>Nakamurellales</taxon>
        <taxon>Nakamurellaceae</taxon>
        <taxon>Nakamurella</taxon>
    </lineage>
</organism>
<gene>
    <name evidence="2" type="ORF">JL107_16810</name>
</gene>
<dbReference type="Gene3D" id="3.10.180.10">
    <property type="entry name" value="2,3-Dihydroxybiphenyl 1,2-Dioxygenase, domain 1"/>
    <property type="match status" value="1"/>
</dbReference>
<comment type="caution">
    <text evidence="2">The sequence shown here is derived from an EMBL/GenBank/DDBJ whole genome shotgun (WGS) entry which is preliminary data.</text>
</comment>
<evidence type="ECO:0000313" key="3">
    <source>
        <dbReference type="Proteomes" id="UP000663801"/>
    </source>
</evidence>
<dbReference type="PANTHER" id="PTHR33990">
    <property type="entry name" value="PROTEIN YJDN-RELATED"/>
    <property type="match status" value="1"/>
</dbReference>
<dbReference type="Pfam" id="PF06983">
    <property type="entry name" value="3-dmu-9_3-mt"/>
    <property type="match status" value="1"/>
</dbReference>
<name>A0A939C7F3_9ACTN</name>
<dbReference type="CDD" id="cd06588">
    <property type="entry name" value="PhnB_like"/>
    <property type="match status" value="1"/>
</dbReference>